<protein>
    <submittedName>
        <fullName evidence="1">Uncharacterized protein</fullName>
    </submittedName>
</protein>
<evidence type="ECO:0000313" key="1">
    <source>
        <dbReference type="EMBL" id="MBD2534111.1"/>
    </source>
</evidence>
<accession>A0ABR8DXN1</accession>
<organism evidence="1 2">
    <name type="scientific">Nostoc flagelliforme FACHB-838</name>
    <dbReference type="NCBI Taxonomy" id="2692904"/>
    <lineage>
        <taxon>Bacteria</taxon>
        <taxon>Bacillati</taxon>
        <taxon>Cyanobacteriota</taxon>
        <taxon>Cyanophyceae</taxon>
        <taxon>Nostocales</taxon>
        <taxon>Nostocaceae</taxon>
        <taxon>Nostoc</taxon>
    </lineage>
</organism>
<keyword evidence="2" id="KW-1185">Reference proteome</keyword>
<dbReference type="EMBL" id="JACJSI010000135">
    <property type="protein sequence ID" value="MBD2534111.1"/>
    <property type="molecule type" value="Genomic_DNA"/>
</dbReference>
<name>A0ABR8DXN1_9NOSO</name>
<reference evidence="1 2" key="1">
    <citation type="journal article" date="2020" name="ISME J.">
        <title>Comparative genomics reveals insights into cyanobacterial evolution and habitat adaptation.</title>
        <authorList>
            <person name="Chen M.Y."/>
            <person name="Teng W.K."/>
            <person name="Zhao L."/>
            <person name="Hu C.X."/>
            <person name="Zhou Y.K."/>
            <person name="Han B.P."/>
            <person name="Song L.R."/>
            <person name="Shu W.S."/>
        </authorList>
    </citation>
    <scope>NUCLEOTIDE SEQUENCE [LARGE SCALE GENOMIC DNA]</scope>
    <source>
        <strain evidence="1 2">FACHB-838</strain>
    </source>
</reference>
<dbReference type="Proteomes" id="UP000623440">
    <property type="component" value="Unassembled WGS sequence"/>
</dbReference>
<proteinExistence type="predicted"/>
<evidence type="ECO:0000313" key="2">
    <source>
        <dbReference type="Proteomes" id="UP000623440"/>
    </source>
</evidence>
<gene>
    <name evidence="1" type="ORF">H6G97_33080</name>
</gene>
<comment type="caution">
    <text evidence="1">The sequence shown here is derived from an EMBL/GenBank/DDBJ whole genome shotgun (WGS) entry which is preliminary data.</text>
</comment>
<sequence length="144" mass="17253">MASRLRLEYQRSFGRKVCDRTWQRVKKRLNIKDEDDTSLMSQVKAYGELRKRNPYKAIRIADVNRYRFFLDNLPKLVCKGDELRLALQRLKPNPSVATIYRWGQEIKCPFSVDRVYTSYEIQKWVIKLVSQTKFSFPENQNIRS</sequence>